<dbReference type="InterPro" id="IPR004165">
    <property type="entry name" value="CoA_trans_fam_I"/>
</dbReference>
<dbReference type="Proteomes" id="UP000053681">
    <property type="component" value="Unassembled WGS sequence"/>
</dbReference>
<organism evidence="2 3">
    <name type="scientific">Priestia veravalensis</name>
    <dbReference type="NCBI Taxonomy" id="1414648"/>
    <lineage>
        <taxon>Bacteria</taxon>
        <taxon>Bacillati</taxon>
        <taxon>Bacillota</taxon>
        <taxon>Bacilli</taxon>
        <taxon>Bacillales</taxon>
        <taxon>Bacillaceae</taxon>
        <taxon>Priestia</taxon>
    </lineage>
</organism>
<dbReference type="SUPFAM" id="SSF100950">
    <property type="entry name" value="NagB/RpiA/CoA transferase-like"/>
    <property type="match status" value="1"/>
</dbReference>
<dbReference type="InterPro" id="IPR037171">
    <property type="entry name" value="NagB/RpiA_transferase-like"/>
</dbReference>
<reference evidence="2 3" key="1">
    <citation type="submission" date="2015-11" db="EMBL/GenBank/DDBJ databases">
        <title>Bacillus caseinolyticus sp nov.</title>
        <authorList>
            <person name="Dastager S.G."/>
            <person name="Mawlankar R."/>
        </authorList>
    </citation>
    <scope>NUCLEOTIDE SEQUENCE [LARGE SCALE GENOMIC DNA]</scope>
    <source>
        <strain evidence="2 3">SGD-V-76</strain>
    </source>
</reference>
<keyword evidence="3" id="KW-1185">Reference proteome</keyword>
<dbReference type="Pfam" id="PF01144">
    <property type="entry name" value="CoA_trans"/>
    <property type="match status" value="1"/>
</dbReference>
<dbReference type="SMART" id="SM00882">
    <property type="entry name" value="CoA_trans"/>
    <property type="match status" value="1"/>
</dbReference>
<dbReference type="PANTHER" id="PTHR13707:SF60">
    <property type="entry name" value="ACETATE COA-TRANSFERASE SUBUNIT ALPHA"/>
    <property type="match status" value="1"/>
</dbReference>
<comment type="caution">
    <text evidence="2">The sequence shown here is derived from an EMBL/GenBank/DDBJ whole genome shotgun (WGS) entry which is preliminary data.</text>
</comment>
<dbReference type="Gene3D" id="3.40.1080.10">
    <property type="entry name" value="Glutaconate Coenzyme A-transferase"/>
    <property type="match status" value="1"/>
</dbReference>
<dbReference type="EMBL" id="LNQP01000012">
    <property type="protein sequence ID" value="KSU89007.1"/>
    <property type="molecule type" value="Genomic_DNA"/>
</dbReference>
<sequence>MNNLQNRFHKMIKSTDVMSYVQNDMTIMFGGFGGVGTAPTVIEEILKSDVNGLTLICNDAGFPTIGVGKLVCEQRIKKLIASHIGSNPVAGKQMNDGILEVEFSPQGTLVERIRAAGVGIGGVLIDVGIETDVICVGKQMITLSGKTFLVETPLEADVSIVYAKKADEFGNLLYDKSARNTNPLVAMAGKVTIAEVEEIVPLGELNPDSIMTPGVFVNYIVQSKGVNWKWVWE</sequence>
<keyword evidence="1 2" id="KW-0808">Transferase</keyword>
<protein>
    <submittedName>
        <fullName evidence="2">CoA-transferase</fullName>
    </submittedName>
</protein>
<evidence type="ECO:0000313" key="3">
    <source>
        <dbReference type="Proteomes" id="UP000053681"/>
    </source>
</evidence>
<name>A0A0V8JPP9_9BACI</name>
<dbReference type="AlphaFoldDB" id="A0A0V8JPP9"/>
<dbReference type="PANTHER" id="PTHR13707">
    <property type="entry name" value="KETOACID-COENZYME A TRANSFERASE"/>
    <property type="match status" value="1"/>
</dbReference>
<evidence type="ECO:0000256" key="1">
    <source>
        <dbReference type="ARBA" id="ARBA00022679"/>
    </source>
</evidence>
<accession>A0A0V8JPP9</accession>
<dbReference type="NCBIfam" id="TIGR02429">
    <property type="entry name" value="pcaI_scoA_fam"/>
    <property type="match status" value="1"/>
</dbReference>
<dbReference type="GO" id="GO:0008410">
    <property type="term" value="F:CoA-transferase activity"/>
    <property type="evidence" value="ECO:0007669"/>
    <property type="project" value="InterPro"/>
</dbReference>
<evidence type="ECO:0000313" key="2">
    <source>
        <dbReference type="EMBL" id="KSU89007.1"/>
    </source>
</evidence>
<dbReference type="RefSeq" id="WP_025910010.1">
    <property type="nucleotide sequence ID" value="NZ_KQ758632.1"/>
</dbReference>
<proteinExistence type="predicted"/>
<dbReference type="InterPro" id="IPR012792">
    <property type="entry name" value="3-oxoacid_CoA-transf_A"/>
</dbReference>
<gene>
    <name evidence="2" type="ORF">AS180_04940</name>
</gene>